<name>A0ABS1X0J0_9GAMM</name>
<evidence type="ECO:0000313" key="2">
    <source>
        <dbReference type="EMBL" id="MBM0106755.1"/>
    </source>
</evidence>
<dbReference type="InterPro" id="IPR036465">
    <property type="entry name" value="vWFA_dom_sf"/>
</dbReference>
<keyword evidence="3" id="KW-1185">Reference proteome</keyword>
<organism evidence="2 3">
    <name type="scientific">Steroidobacter gossypii</name>
    <dbReference type="NCBI Taxonomy" id="2805490"/>
    <lineage>
        <taxon>Bacteria</taxon>
        <taxon>Pseudomonadati</taxon>
        <taxon>Pseudomonadota</taxon>
        <taxon>Gammaproteobacteria</taxon>
        <taxon>Steroidobacterales</taxon>
        <taxon>Steroidobacteraceae</taxon>
        <taxon>Steroidobacter</taxon>
    </lineage>
</organism>
<evidence type="ECO:0000259" key="1">
    <source>
        <dbReference type="PROSITE" id="PS50234"/>
    </source>
</evidence>
<dbReference type="EMBL" id="JAEVLS010000004">
    <property type="protein sequence ID" value="MBM0106755.1"/>
    <property type="molecule type" value="Genomic_DNA"/>
</dbReference>
<proteinExistence type="predicted"/>
<dbReference type="SUPFAM" id="SSF53300">
    <property type="entry name" value="vWA-like"/>
    <property type="match status" value="1"/>
</dbReference>
<dbReference type="Gene3D" id="3.40.50.410">
    <property type="entry name" value="von Willebrand factor, type A domain"/>
    <property type="match status" value="1"/>
</dbReference>
<dbReference type="RefSeq" id="WP_203168870.1">
    <property type="nucleotide sequence ID" value="NZ_JAEVLS010000004.1"/>
</dbReference>
<protein>
    <submittedName>
        <fullName evidence="2">VWA domain-containing protein</fullName>
    </submittedName>
</protein>
<feature type="domain" description="VWFA" evidence="1">
    <location>
        <begin position="42"/>
        <end position="251"/>
    </location>
</feature>
<dbReference type="InterPro" id="IPR002035">
    <property type="entry name" value="VWF_A"/>
</dbReference>
<reference evidence="2 3" key="1">
    <citation type="journal article" date="2021" name="Int. J. Syst. Evol. Microbiol.">
        <title>Steroidobacter gossypii sp. nov., isolated from soil of cotton cropping field.</title>
        <authorList>
            <person name="Huang R."/>
            <person name="Yang S."/>
            <person name="Zhen C."/>
            <person name="Liu W."/>
        </authorList>
    </citation>
    <scope>NUCLEOTIDE SEQUENCE [LARGE SCALE GENOMIC DNA]</scope>
    <source>
        <strain evidence="2 3">S1-65</strain>
    </source>
</reference>
<accession>A0ABS1X0J0</accession>
<dbReference type="CDD" id="cd00198">
    <property type="entry name" value="vWFA"/>
    <property type="match status" value="1"/>
</dbReference>
<evidence type="ECO:0000313" key="3">
    <source>
        <dbReference type="Proteomes" id="UP000661077"/>
    </source>
</evidence>
<dbReference type="PROSITE" id="PS50234">
    <property type="entry name" value="VWFA"/>
    <property type="match status" value="1"/>
</dbReference>
<dbReference type="Pfam" id="PF13519">
    <property type="entry name" value="VWA_2"/>
    <property type="match status" value="1"/>
</dbReference>
<dbReference type="Proteomes" id="UP000661077">
    <property type="component" value="Unassembled WGS sequence"/>
</dbReference>
<comment type="caution">
    <text evidence="2">The sequence shown here is derived from an EMBL/GenBank/DDBJ whole genome shotgun (WGS) entry which is preliminary data.</text>
</comment>
<sequence length="319" mass="35446">MRWRPSLSLATDKQSRAIALAFLLLLAGLLMPPVNLPRDAYDYIVVFDISQSMNVEDYQLHGAPVSRLAYAHEAARRTLRDMPCGSRVGWAAFTGYRTILLLAPVEVCAHYSDLLASLEKIDGRMRWSNASEITKGVYWSVLTAQETQLPADAKPDIVFISDGQEAPPLDPAYPPRVIEDLPEHSIRGWLIGAGSDEPSPIPRVDEDGHRTGYWRADEVVQMSAFGGTNAPATEHLSAVREPHLRALADQLGFDYARLTGPASLSETLRDPRFARRRPTPTDLHWLPVALAVLTLALRFRPDGSWRSLVFTRSARTNSP</sequence>
<gene>
    <name evidence="2" type="ORF">JM946_18640</name>
</gene>